<accession>A0A496PI45</accession>
<dbReference type="InterPro" id="IPR036188">
    <property type="entry name" value="FAD/NAD-bd_sf"/>
</dbReference>
<dbReference type="Proteomes" id="UP000273119">
    <property type="component" value="Unassembled WGS sequence"/>
</dbReference>
<dbReference type="RefSeq" id="WP_121485334.1">
    <property type="nucleotide sequence ID" value="NZ_QQXL01000005.1"/>
</dbReference>
<gene>
    <name evidence="2" type="ORF">DWQ67_09345</name>
</gene>
<dbReference type="AlphaFoldDB" id="A0A496PI45"/>
<feature type="region of interest" description="Disordered" evidence="1">
    <location>
        <begin position="50"/>
        <end position="72"/>
    </location>
</feature>
<dbReference type="EMBL" id="QQXL01000005">
    <property type="protein sequence ID" value="RKW70145.1"/>
    <property type="molecule type" value="Genomic_DNA"/>
</dbReference>
<keyword evidence="3" id="KW-1185">Reference proteome</keyword>
<dbReference type="Gene3D" id="3.50.50.60">
    <property type="entry name" value="FAD/NAD(P)-binding domain"/>
    <property type="match status" value="1"/>
</dbReference>
<proteinExistence type="predicted"/>
<evidence type="ECO:0000256" key="1">
    <source>
        <dbReference type="SAM" id="MobiDB-lite"/>
    </source>
</evidence>
<dbReference type="PRINTS" id="PR00419">
    <property type="entry name" value="ADXRDTASE"/>
</dbReference>
<dbReference type="SUPFAM" id="SSF51905">
    <property type="entry name" value="FAD/NAD(P)-binding domain"/>
    <property type="match status" value="1"/>
</dbReference>
<protein>
    <submittedName>
        <fullName evidence="2">NAD(P)/FAD-dependent oxidoreductase</fullName>
    </submittedName>
</protein>
<dbReference type="PANTHER" id="PTHR10668">
    <property type="entry name" value="PHYTOENE DEHYDROGENASE"/>
    <property type="match status" value="1"/>
</dbReference>
<organism evidence="2 3">
    <name type="scientific">Galactobacter caseinivorans</name>
    <dbReference type="NCBI Taxonomy" id="2676123"/>
    <lineage>
        <taxon>Bacteria</taxon>
        <taxon>Bacillati</taxon>
        <taxon>Actinomycetota</taxon>
        <taxon>Actinomycetes</taxon>
        <taxon>Micrococcales</taxon>
        <taxon>Micrococcaceae</taxon>
        <taxon>Galactobacter</taxon>
    </lineage>
</organism>
<reference evidence="2 3" key="1">
    <citation type="submission" date="2018-07" db="EMBL/GenBank/DDBJ databases">
        <title>Arthrobacter sp. nov., isolated from raw cow's milk with high bacterial count.</title>
        <authorList>
            <person name="Hahne J."/>
            <person name="Isele D."/>
            <person name="Lipski A."/>
        </authorList>
    </citation>
    <scope>NUCLEOTIDE SEQUENCE [LARGE SCALE GENOMIC DNA]</scope>
    <source>
        <strain evidence="2 3">JZ R-183</strain>
    </source>
</reference>
<evidence type="ECO:0000313" key="3">
    <source>
        <dbReference type="Proteomes" id="UP000273119"/>
    </source>
</evidence>
<comment type="caution">
    <text evidence="2">The sequence shown here is derived from an EMBL/GenBank/DDBJ whole genome shotgun (WGS) entry which is preliminary data.</text>
</comment>
<sequence>MTSAAVIGSGPNGLAAAVVLARAGVDVTVYEGAGTPGGGLRTVPFGPAAASLQGSAGRGTQDRDAQDHGTQNRAVRDVCSASHPMVLPSPFMKALKITQRVDYVSPEISYAHALRPGHAVAAYRDLERTAQALGPDGEAWKRLLGPLAARVDELISVALNPMVRVPPHPILTARFGLRVLEQSTALGALRWKGEEARALLAGVMAHGIVRQPSFAGAAAGLTLAATAHAGGWPIPLGGAQVLATSLLQDIEAHGGSLRLGRWVESLAELDQELILADVSAKGLAALGGDAFPASYRRSLGRVPYGPGVSKLDVLLDGPVPWVDPLLAQAATVHVGGTAREVNRGENHIIRGGFPERPFVLAVQPGVVDPSRAPHGQHVLWAYAHSPHGNDRDQTQTLLGTLEHHAPGLRDRIVHVQHSSAAQEQAENPNYVGGDISSGALSAYRLFARPVLARAPWRTPVKGVYLCSSAAVPGPGVHGMPGFLAARTALADAGIPLPGEFVGL</sequence>
<dbReference type="PANTHER" id="PTHR10668:SF105">
    <property type="entry name" value="DEHYDROGENASE-RELATED"/>
    <property type="match status" value="1"/>
</dbReference>
<dbReference type="Pfam" id="PF13450">
    <property type="entry name" value="NAD_binding_8"/>
    <property type="match status" value="1"/>
</dbReference>
<evidence type="ECO:0000313" key="2">
    <source>
        <dbReference type="EMBL" id="RKW70145.1"/>
    </source>
</evidence>
<name>A0A496PI45_9MICC</name>